<comment type="caution">
    <text evidence="1">The sequence shown here is derived from an EMBL/GenBank/DDBJ whole genome shotgun (WGS) entry which is preliminary data.</text>
</comment>
<dbReference type="AlphaFoldDB" id="A0A423VEA3"/>
<evidence type="ECO:0000313" key="2">
    <source>
        <dbReference type="Proteomes" id="UP000284375"/>
    </source>
</evidence>
<dbReference type="OrthoDB" id="5210324at2759"/>
<name>A0A423VEA3_CYTCH</name>
<keyword evidence="2" id="KW-1185">Reference proteome</keyword>
<proteinExistence type="predicted"/>
<dbReference type="Proteomes" id="UP000284375">
    <property type="component" value="Unassembled WGS sequence"/>
</dbReference>
<reference evidence="1 2" key="1">
    <citation type="submission" date="2015-09" db="EMBL/GenBank/DDBJ databases">
        <title>Host preference determinants of Valsa canker pathogens revealed by comparative genomics.</title>
        <authorList>
            <person name="Yin Z."/>
            <person name="Huang L."/>
        </authorList>
    </citation>
    <scope>NUCLEOTIDE SEQUENCE [LARGE SCALE GENOMIC DNA]</scope>
    <source>
        <strain evidence="1 2">YSFL</strain>
    </source>
</reference>
<evidence type="ECO:0000313" key="1">
    <source>
        <dbReference type="EMBL" id="ROV89301.1"/>
    </source>
</evidence>
<protein>
    <submittedName>
        <fullName evidence="1">Uncharacterized protein</fullName>
    </submittedName>
</protein>
<accession>A0A423VEA3</accession>
<dbReference type="EMBL" id="LJZO01000059">
    <property type="protein sequence ID" value="ROV89301.1"/>
    <property type="molecule type" value="Genomic_DNA"/>
</dbReference>
<gene>
    <name evidence="1" type="ORF">VSDG_09093</name>
</gene>
<sequence>MNNYTQPFIASRQVYIAVAIEFFSDSSPVITLRASLSHLASILQSDDVVTYKYGKPLQIPAVGDRAPDHNHKDARSPSTIAFLPTLDGLGLMQQAYRFWDHLCRFATYYYSHHVLAPRHAPWCREEAHALLPAAAQTALFDDNSWLVTRLTPQPALPDHPWLGLPLAATGLDKIYSEYMDWRRRDAAGLVVVQQPGGKPPGETEDTLLVIMEMDCDGELIFYHDCLHCRDLTCDQCIEVLENVAAFGRRHTRASQDICHAG</sequence>
<organism evidence="1 2">
    <name type="scientific">Cytospora chrysosperma</name>
    <name type="common">Cytospora canker fungus</name>
    <name type="synonym">Sphaeria chrysosperma</name>
    <dbReference type="NCBI Taxonomy" id="252740"/>
    <lineage>
        <taxon>Eukaryota</taxon>
        <taxon>Fungi</taxon>
        <taxon>Dikarya</taxon>
        <taxon>Ascomycota</taxon>
        <taxon>Pezizomycotina</taxon>
        <taxon>Sordariomycetes</taxon>
        <taxon>Sordariomycetidae</taxon>
        <taxon>Diaporthales</taxon>
        <taxon>Cytosporaceae</taxon>
        <taxon>Cytospora</taxon>
    </lineage>
</organism>